<reference evidence="2 3" key="1">
    <citation type="submission" date="2024-09" db="EMBL/GenBank/DDBJ databases">
        <authorList>
            <person name="Sun Q."/>
            <person name="Mori K."/>
        </authorList>
    </citation>
    <scope>NUCLEOTIDE SEQUENCE [LARGE SCALE GENOMIC DNA]</scope>
    <source>
        <strain evidence="2 3">TBRC 4575</strain>
    </source>
</reference>
<comment type="caution">
    <text evidence="2">The sequence shown here is derived from an EMBL/GenBank/DDBJ whole genome shotgun (WGS) entry which is preliminary data.</text>
</comment>
<dbReference type="Proteomes" id="UP001589855">
    <property type="component" value="Unassembled WGS sequence"/>
</dbReference>
<proteinExistence type="predicted"/>
<gene>
    <name evidence="2" type="ORF">ACFFGS_13465</name>
</gene>
<name>A0ABV6K7F2_9LACO</name>
<keyword evidence="1" id="KW-0472">Membrane</keyword>
<keyword evidence="3" id="KW-1185">Reference proteome</keyword>
<organism evidence="2 3">
    <name type="scientific">Lactiplantibacillus plajomi</name>
    <dbReference type="NCBI Taxonomy" id="1457217"/>
    <lineage>
        <taxon>Bacteria</taxon>
        <taxon>Bacillati</taxon>
        <taxon>Bacillota</taxon>
        <taxon>Bacilli</taxon>
        <taxon>Lactobacillales</taxon>
        <taxon>Lactobacillaceae</taxon>
        <taxon>Lactiplantibacillus</taxon>
    </lineage>
</organism>
<accession>A0ABV6K7F2</accession>
<feature type="transmembrane region" description="Helical" evidence="1">
    <location>
        <begin position="35"/>
        <end position="56"/>
    </location>
</feature>
<dbReference type="EMBL" id="JBHLUK010000077">
    <property type="protein sequence ID" value="MFC0425137.1"/>
    <property type="molecule type" value="Genomic_DNA"/>
</dbReference>
<dbReference type="RefSeq" id="WP_137644070.1">
    <property type="nucleotide sequence ID" value="NZ_BAABRM010000002.1"/>
</dbReference>
<evidence type="ECO:0000313" key="3">
    <source>
        <dbReference type="Proteomes" id="UP001589855"/>
    </source>
</evidence>
<keyword evidence="1" id="KW-0812">Transmembrane</keyword>
<keyword evidence="1" id="KW-1133">Transmembrane helix</keyword>
<evidence type="ECO:0008006" key="4">
    <source>
        <dbReference type="Google" id="ProtNLM"/>
    </source>
</evidence>
<feature type="transmembrane region" description="Helical" evidence="1">
    <location>
        <begin position="12"/>
        <end position="29"/>
    </location>
</feature>
<evidence type="ECO:0000313" key="2">
    <source>
        <dbReference type="EMBL" id="MFC0425137.1"/>
    </source>
</evidence>
<protein>
    <recommendedName>
        <fullName evidence="4">Integral membrane protein</fullName>
    </recommendedName>
</protein>
<sequence length="60" mass="6998">MKWLDQHGRQIEWACALLIVIAMVAWQLGGLTRRWTGVIVVVSLIIYWAAVLPRLLREQR</sequence>
<evidence type="ECO:0000256" key="1">
    <source>
        <dbReference type="SAM" id="Phobius"/>
    </source>
</evidence>